<reference evidence="1 2" key="1">
    <citation type="submission" date="2018-02" db="EMBL/GenBank/DDBJ databases">
        <title>Draft genome of wild Prunus yedoensis var. nudiflora.</title>
        <authorList>
            <person name="Baek S."/>
            <person name="Kim J.-H."/>
            <person name="Choi K."/>
            <person name="Kim G.-B."/>
            <person name="Cho A."/>
            <person name="Jang H."/>
            <person name="Shin C.-H."/>
            <person name="Yu H.-J."/>
            <person name="Mun J.-H."/>
        </authorList>
    </citation>
    <scope>NUCLEOTIDE SEQUENCE [LARGE SCALE GENOMIC DNA]</scope>
    <source>
        <strain evidence="2">cv. Jeju island</strain>
        <tissue evidence="1">Leaf</tissue>
    </source>
</reference>
<accession>A0A314UF26</accession>
<organism evidence="1 2">
    <name type="scientific">Prunus yedoensis var. nudiflora</name>
    <dbReference type="NCBI Taxonomy" id="2094558"/>
    <lineage>
        <taxon>Eukaryota</taxon>
        <taxon>Viridiplantae</taxon>
        <taxon>Streptophyta</taxon>
        <taxon>Embryophyta</taxon>
        <taxon>Tracheophyta</taxon>
        <taxon>Spermatophyta</taxon>
        <taxon>Magnoliopsida</taxon>
        <taxon>eudicotyledons</taxon>
        <taxon>Gunneridae</taxon>
        <taxon>Pentapetalae</taxon>
        <taxon>rosids</taxon>
        <taxon>fabids</taxon>
        <taxon>Rosales</taxon>
        <taxon>Rosaceae</taxon>
        <taxon>Amygdaloideae</taxon>
        <taxon>Amygdaleae</taxon>
        <taxon>Prunus</taxon>
    </lineage>
</organism>
<sequence>MPTPQALGVPFHGFQFWVSHLKLNQFTFMGSHLYFEDLINRILSPTDSETNLQNGKSLIKHVYHPCKEHQYGNIISSY</sequence>
<protein>
    <submittedName>
        <fullName evidence="1">Uncharacterized protein</fullName>
    </submittedName>
</protein>
<dbReference type="Proteomes" id="UP000250321">
    <property type="component" value="Unassembled WGS sequence"/>
</dbReference>
<comment type="caution">
    <text evidence="1">The sequence shown here is derived from an EMBL/GenBank/DDBJ whole genome shotgun (WGS) entry which is preliminary data.</text>
</comment>
<gene>
    <name evidence="1" type="ORF">Pyn_19516</name>
</gene>
<name>A0A314UF26_PRUYE</name>
<evidence type="ECO:0000313" key="2">
    <source>
        <dbReference type="Proteomes" id="UP000250321"/>
    </source>
</evidence>
<dbReference type="AlphaFoldDB" id="A0A314UF26"/>
<keyword evidence="2" id="KW-1185">Reference proteome</keyword>
<dbReference type="EMBL" id="PJQY01003605">
    <property type="protein sequence ID" value="PQM35951.1"/>
    <property type="molecule type" value="Genomic_DNA"/>
</dbReference>
<proteinExistence type="predicted"/>
<evidence type="ECO:0000313" key="1">
    <source>
        <dbReference type="EMBL" id="PQM35951.1"/>
    </source>
</evidence>